<keyword evidence="4" id="KW-1185">Reference proteome</keyword>
<evidence type="ECO:0000313" key="5">
    <source>
        <dbReference type="Proteomes" id="UP000195489"/>
    </source>
</evidence>
<evidence type="ECO:0000313" key="2">
    <source>
        <dbReference type="EMBL" id="SCN60552.1"/>
    </source>
</evidence>
<evidence type="ECO:0000313" key="3">
    <source>
        <dbReference type="EMBL" id="VTZ68877.1"/>
    </source>
</evidence>
<keyword evidence="1" id="KW-0732">Signal</keyword>
<proteinExistence type="predicted"/>
<dbReference type="VEuPathDB" id="PlasmoDB:PCHAS_0926800"/>
<reference evidence="3 4" key="1">
    <citation type="journal article" date="2014" name="BMC Biol.">
        <title>A comprehensive evaluation of rodent malaria parasite genomes and gene expression.</title>
        <authorList>
            <person name="Otto T.D."/>
            <person name="Bohme U."/>
            <person name="Jackson A.P."/>
            <person name="Hunt M."/>
            <person name="Franke-Fayard B."/>
            <person name="Hoeijmakers W.A."/>
            <person name="Religa A.A."/>
            <person name="Robertson L."/>
            <person name="Sanders M."/>
            <person name="Ogun S.A."/>
            <person name="Cunningham D."/>
            <person name="Erhart A."/>
            <person name="Billker O."/>
            <person name="Khan S.M."/>
            <person name="Stunnenberg H.G."/>
            <person name="Langhorne J."/>
            <person name="Holder A.A."/>
            <person name="Waters A.P."/>
            <person name="Newbold C.I."/>
            <person name="Pain A."/>
            <person name="Berriman M."/>
            <person name="Janse C.J."/>
        </authorList>
    </citation>
    <scope>NUCLEOTIDE SEQUENCE [LARGE SCALE GENOMIC DNA]</scope>
    <source>
        <strain evidence="3 4">AS</strain>
    </source>
</reference>
<gene>
    <name evidence="3" type="ORF">PCHAS_0926800</name>
    <name evidence="2" type="ORF">PCHCB_000208500</name>
</gene>
<dbReference type="Proteomes" id="UP000195489">
    <property type="component" value="Chromosome 9"/>
</dbReference>
<evidence type="ECO:0000256" key="1">
    <source>
        <dbReference type="SAM" id="SignalP"/>
    </source>
</evidence>
<protein>
    <submittedName>
        <fullName evidence="2">Fam-d protein</fullName>
    </submittedName>
</protein>
<dbReference type="AlphaFoldDB" id="A0A077XGU9"/>
<dbReference type="RefSeq" id="XP_740591.2">
    <property type="nucleotide sequence ID" value="XM_735498.2"/>
</dbReference>
<reference evidence="3" key="2">
    <citation type="submission" date="2014-05" db="EMBL/GenBank/DDBJ databases">
        <authorList>
            <person name="Aslett M.A."/>
            <person name="De Silva N."/>
        </authorList>
    </citation>
    <scope>NUCLEOTIDE SEQUENCE</scope>
    <source>
        <strain evidence="3">AS</strain>
    </source>
</reference>
<dbReference type="EMBL" id="LT608161">
    <property type="protein sequence ID" value="SCN60552.1"/>
    <property type="molecule type" value="Genomic_DNA"/>
</dbReference>
<accession>A0A077XGU9</accession>
<feature type="signal peptide" evidence="1">
    <location>
        <begin position="1"/>
        <end position="21"/>
    </location>
</feature>
<reference evidence="2 5" key="3">
    <citation type="submission" date="2016-08" db="EMBL/GenBank/DDBJ databases">
        <authorList>
            <consortium name="Pathogen Informatics"/>
        </authorList>
    </citation>
    <scope>NUCLEOTIDE SEQUENCE [LARGE SCALE GENOMIC DNA]</scope>
    <source>
        <strain evidence="3">AS</strain>
        <strain evidence="2 5">CB</strain>
    </source>
</reference>
<organism evidence="2 5">
    <name type="scientific">Plasmodium chabaudi chabaudi</name>
    <dbReference type="NCBI Taxonomy" id="31271"/>
    <lineage>
        <taxon>Eukaryota</taxon>
        <taxon>Sar</taxon>
        <taxon>Alveolata</taxon>
        <taxon>Apicomplexa</taxon>
        <taxon>Aconoidasida</taxon>
        <taxon>Haemosporida</taxon>
        <taxon>Plasmodiidae</taxon>
        <taxon>Plasmodium</taxon>
        <taxon>Plasmodium (Vinckeia)</taxon>
    </lineage>
</organism>
<dbReference type="InterPro" id="IPR021689">
    <property type="entry name" value="DUF3271"/>
</dbReference>
<dbReference type="KEGG" id="pcb:PCHAS_0926800"/>
<sequence length="265" mass="30952">MKMMNIILSFFLLVIFSNVKAATFQNANNNNTKLIGYNPISQPTVTFTIYKEKHIPYLDAINDVFRNESENTKYAFQGGNYHWIITDFDISIDNSSRHLKKHFSSNRIEAIQAGTTFFIAYIKKKFKDVISRCMYKYDFESNCPDDLKDFANNLKASIYDRFEYEFTHGLIKYESEPKDVKVKKSAKKIFKALVPNSDMAMNGHFIKIIWDSENNRLTHNISIYFSMNINKNNANATCYYKSPKSEIAESFVKSLRKHDLLSQMY</sequence>
<dbReference type="OrthoDB" id="371792at2759"/>
<evidence type="ECO:0000313" key="4">
    <source>
        <dbReference type="Proteomes" id="UP000071118"/>
    </source>
</evidence>
<feature type="chain" id="PRO_5014501836" evidence="1">
    <location>
        <begin position="22"/>
        <end position="265"/>
    </location>
</feature>
<dbReference type="EMBL" id="LK022886">
    <property type="protein sequence ID" value="VTZ68877.1"/>
    <property type="molecule type" value="Genomic_DNA"/>
</dbReference>
<dbReference type="Proteomes" id="UP000071118">
    <property type="component" value="Chromosome 9"/>
</dbReference>
<name>A0A077XGU9_PLACU</name>
<dbReference type="Pfam" id="PF11675">
    <property type="entry name" value="DUF3271"/>
    <property type="match status" value="1"/>
</dbReference>
<dbReference type="GeneID" id="3493664"/>